<dbReference type="EMBL" id="JACDUR010000003">
    <property type="protein sequence ID" value="MBA2891717.1"/>
    <property type="molecule type" value="Genomic_DNA"/>
</dbReference>
<protein>
    <submittedName>
        <fullName evidence="2">Membrane protein implicated in regulation of membrane protease activity</fullName>
    </submittedName>
</protein>
<dbReference type="RefSeq" id="WP_181610483.1">
    <property type="nucleotide sequence ID" value="NZ_BAABAM010000002.1"/>
</dbReference>
<evidence type="ECO:0000313" key="3">
    <source>
        <dbReference type="Proteomes" id="UP000530928"/>
    </source>
</evidence>
<keyword evidence="2" id="KW-0378">Hydrolase</keyword>
<feature type="transmembrane region" description="Helical" evidence="1">
    <location>
        <begin position="29"/>
        <end position="46"/>
    </location>
</feature>
<name>A0A7W0CI97_9ACTN</name>
<keyword evidence="1" id="KW-1133">Transmembrane helix</keyword>
<proteinExistence type="predicted"/>
<evidence type="ECO:0000256" key="1">
    <source>
        <dbReference type="SAM" id="Phobius"/>
    </source>
</evidence>
<keyword evidence="2" id="KW-0645">Protease</keyword>
<keyword evidence="1" id="KW-0472">Membrane</keyword>
<dbReference type="Proteomes" id="UP000530928">
    <property type="component" value="Unassembled WGS sequence"/>
</dbReference>
<accession>A0A7W0CI97</accession>
<comment type="caution">
    <text evidence="2">The sequence shown here is derived from an EMBL/GenBank/DDBJ whole genome shotgun (WGS) entry which is preliminary data.</text>
</comment>
<dbReference type="GO" id="GO:0006508">
    <property type="term" value="P:proteolysis"/>
    <property type="evidence" value="ECO:0007669"/>
    <property type="project" value="UniProtKB-KW"/>
</dbReference>
<keyword evidence="1" id="KW-0812">Transmembrane</keyword>
<reference evidence="2 3" key="1">
    <citation type="submission" date="2020-07" db="EMBL/GenBank/DDBJ databases">
        <title>Genomic Encyclopedia of Type Strains, Phase IV (KMG-IV): sequencing the most valuable type-strain genomes for metagenomic binning, comparative biology and taxonomic classification.</title>
        <authorList>
            <person name="Goeker M."/>
        </authorList>
    </citation>
    <scope>NUCLEOTIDE SEQUENCE [LARGE SCALE GENOMIC DNA]</scope>
    <source>
        <strain evidence="2 3">DSM 45533</strain>
    </source>
</reference>
<keyword evidence="3" id="KW-1185">Reference proteome</keyword>
<dbReference type="AlphaFoldDB" id="A0A7W0CI97"/>
<organism evidence="2 3">
    <name type="scientific">Nonomuraea soli</name>
    <dbReference type="NCBI Taxonomy" id="1032476"/>
    <lineage>
        <taxon>Bacteria</taxon>
        <taxon>Bacillati</taxon>
        <taxon>Actinomycetota</taxon>
        <taxon>Actinomycetes</taxon>
        <taxon>Streptosporangiales</taxon>
        <taxon>Streptosporangiaceae</taxon>
        <taxon>Nonomuraea</taxon>
    </lineage>
</organism>
<evidence type="ECO:0000313" key="2">
    <source>
        <dbReference type="EMBL" id="MBA2891717.1"/>
    </source>
</evidence>
<sequence>MDVLLMLALIAFAAGGVVAAIQKSWLQLLLFVGLFLVTLSESGLVNG</sequence>
<gene>
    <name evidence="2" type="ORF">HNR30_003058</name>
</gene>
<dbReference type="GO" id="GO:0008233">
    <property type="term" value="F:peptidase activity"/>
    <property type="evidence" value="ECO:0007669"/>
    <property type="project" value="UniProtKB-KW"/>
</dbReference>